<reference evidence="1" key="1">
    <citation type="journal article" date="2020" name="Nature">
        <title>Giant virus diversity and host interactions through global metagenomics.</title>
        <authorList>
            <person name="Schulz F."/>
            <person name="Roux S."/>
            <person name="Paez-Espino D."/>
            <person name="Jungbluth S."/>
            <person name="Walsh D.A."/>
            <person name="Denef V.J."/>
            <person name="McMahon K.D."/>
            <person name="Konstantinidis K.T."/>
            <person name="Eloe-Fadrosh E.A."/>
            <person name="Kyrpides N.C."/>
            <person name="Woyke T."/>
        </authorList>
    </citation>
    <scope>NUCLEOTIDE SEQUENCE</scope>
    <source>
        <strain evidence="1">GVMAG-M-3300009149-34</strain>
    </source>
</reference>
<dbReference type="EMBL" id="MN738895">
    <property type="protein sequence ID" value="QHT30292.1"/>
    <property type="molecule type" value="Genomic_DNA"/>
</dbReference>
<protein>
    <submittedName>
        <fullName evidence="1">Uncharacterized protein</fullName>
    </submittedName>
</protein>
<accession>A0A6C0ENK3</accession>
<name>A0A6C0ENK3_9ZZZZ</name>
<organism evidence="1">
    <name type="scientific">viral metagenome</name>
    <dbReference type="NCBI Taxonomy" id="1070528"/>
    <lineage>
        <taxon>unclassified sequences</taxon>
        <taxon>metagenomes</taxon>
        <taxon>organismal metagenomes</taxon>
    </lineage>
</organism>
<dbReference type="AlphaFoldDB" id="A0A6C0ENK3"/>
<evidence type="ECO:0000313" key="1">
    <source>
        <dbReference type="EMBL" id="QHT30292.1"/>
    </source>
</evidence>
<sequence>MNSSSQCDNTNLLEDDLMYRLNSYADSHPNVVTLWKEYIKVKRINYMKAIVDCDEMIRNLQTNRDISVETIALLYALFD</sequence>
<proteinExistence type="predicted"/>